<keyword evidence="1" id="KW-0472">Membrane</keyword>
<evidence type="ECO:0000313" key="3">
    <source>
        <dbReference type="EMBL" id="SHH48626.1"/>
    </source>
</evidence>
<evidence type="ECO:0000259" key="2">
    <source>
        <dbReference type="Pfam" id="PF07693"/>
    </source>
</evidence>
<dbReference type="InterPro" id="IPR052754">
    <property type="entry name" value="NTPase_KAP_P-loop"/>
</dbReference>
<evidence type="ECO:0000313" key="4">
    <source>
        <dbReference type="Proteomes" id="UP000184241"/>
    </source>
</evidence>
<dbReference type="Proteomes" id="UP000184241">
    <property type="component" value="Unassembled WGS sequence"/>
</dbReference>
<feature type="domain" description="KAP NTPase" evidence="2">
    <location>
        <begin position="26"/>
        <end position="309"/>
    </location>
</feature>
<dbReference type="InterPro" id="IPR027417">
    <property type="entry name" value="P-loop_NTPase"/>
</dbReference>
<dbReference type="Gene3D" id="3.40.50.300">
    <property type="entry name" value="P-loop containing nucleotide triphosphate hydrolases"/>
    <property type="match status" value="1"/>
</dbReference>
<dbReference type="SUPFAM" id="SSF52540">
    <property type="entry name" value="P-loop containing nucleoside triphosphate hydrolases"/>
    <property type="match status" value="1"/>
</dbReference>
<accession>A0A1M5TD68</accession>
<organism evidence="3 4">
    <name type="scientific">Clostridium intestinale DSM 6191</name>
    <dbReference type="NCBI Taxonomy" id="1121320"/>
    <lineage>
        <taxon>Bacteria</taxon>
        <taxon>Bacillati</taxon>
        <taxon>Bacillota</taxon>
        <taxon>Clostridia</taxon>
        <taxon>Eubacteriales</taxon>
        <taxon>Clostridiaceae</taxon>
        <taxon>Clostridium</taxon>
    </lineage>
</organism>
<dbReference type="EMBL" id="FQXU01000003">
    <property type="protein sequence ID" value="SHH48626.1"/>
    <property type="molecule type" value="Genomic_DNA"/>
</dbReference>
<protein>
    <submittedName>
        <fullName evidence="3">KAP family P-loop domain-containing protein</fullName>
    </submittedName>
</protein>
<dbReference type="AlphaFoldDB" id="A0A1M5TD68"/>
<keyword evidence="1" id="KW-1133">Transmembrane helix</keyword>
<name>A0A1M5TD68_9CLOT</name>
<feature type="transmembrane region" description="Helical" evidence="1">
    <location>
        <begin position="339"/>
        <end position="355"/>
    </location>
</feature>
<reference evidence="3 4" key="1">
    <citation type="submission" date="2016-11" db="EMBL/GenBank/DDBJ databases">
        <authorList>
            <person name="Jaros S."/>
            <person name="Januszkiewicz K."/>
            <person name="Wedrychowicz H."/>
        </authorList>
    </citation>
    <scope>NUCLEOTIDE SEQUENCE [LARGE SCALE GENOMIC DNA]</scope>
    <source>
        <strain evidence="3 4">DSM 6191</strain>
    </source>
</reference>
<dbReference type="RefSeq" id="WP_073015875.1">
    <property type="nucleotide sequence ID" value="NZ_FQXU01000003.1"/>
</dbReference>
<evidence type="ECO:0000256" key="1">
    <source>
        <dbReference type="SAM" id="Phobius"/>
    </source>
</evidence>
<proteinExistence type="predicted"/>
<gene>
    <name evidence="3" type="ORF">SAMN02745941_00174</name>
</gene>
<dbReference type="InterPro" id="IPR011646">
    <property type="entry name" value="KAP_P-loop"/>
</dbReference>
<dbReference type="PANTHER" id="PTHR22674">
    <property type="entry name" value="NTPASE, KAP FAMILY P-LOOP DOMAIN-CONTAINING 1"/>
    <property type="match status" value="1"/>
</dbReference>
<sequence>MERRVYQNRPHELDEVNDLFGTYYKAKSILNVLDNTNNYLENNNIIALYGAWGSGKTTVMDYISKNTKKYKCIKFEAWRYENDVELALSLFEAIVNEIEKEVRDFNKFIKEVKLSAKTLFCFGKNMILNTEINVFGVKIPIGKSGKDTINEMGDSVKKTSYYSAVNKFNSTFKKLLEDYSKKLNKRIIIFIDDLDRCEPSKVLDLLSAIKHFFSESKDVVYFCAIDKNSVNQSINVRYKNVITAEEYLEKIFDISFSMPEECYLYPIVRDFYVRMYKEDEVNESEVKLVNNFLKHINFTNPRKIKKVFNKYIMLNDLYDSMSEAGSDISFLYNMSRKDVFNVIMILYIIILFEFYREIFNDLLEYKTKFSMKIDMERNPLYITLNNEDINLIEFVDDKNLTKRFAYLEDFCAEELLSDKRRKNLVTFILIFYPNDLDKIYLPRYINNNPFDDFYVYREDTMNNIKEVTNNIQKSNIKILSKFLSFIINKLVISEERVKEPINIVKIITMAKMYL</sequence>
<dbReference type="PANTHER" id="PTHR22674:SF6">
    <property type="entry name" value="NTPASE KAP FAMILY P-LOOP DOMAIN-CONTAINING PROTEIN 1"/>
    <property type="match status" value="1"/>
</dbReference>
<keyword evidence="1" id="KW-0812">Transmembrane</keyword>
<dbReference type="Pfam" id="PF07693">
    <property type="entry name" value="KAP_NTPase"/>
    <property type="match status" value="1"/>
</dbReference>